<dbReference type="PANTHER" id="PTHR43080:SF2">
    <property type="entry name" value="CBS DOMAIN-CONTAINING PROTEIN"/>
    <property type="match status" value="1"/>
</dbReference>
<keyword evidence="1 4" id="KW-0129">CBS domain</keyword>
<dbReference type="OrthoDB" id="9808528at2"/>
<dbReference type="FunFam" id="3.30.420.10:FF:000045">
    <property type="entry name" value="3'-5' exonuclease DinG"/>
    <property type="match status" value="1"/>
</dbReference>
<dbReference type="InterPro" id="IPR012337">
    <property type="entry name" value="RNaseH-like_sf"/>
</dbReference>
<comment type="subunit">
    <text evidence="3">DNA polymerase III contains a core (composed of alpha, epsilon and theta chains) that associates with a tau subunit. This core dimerizes to form the POLIII' complex. PolIII' associates with the gamma complex (composed of gamma, delta, delta', psi and chi chains) and with the beta chain to form the complete DNA polymerase III complex.</text>
</comment>
<dbReference type="GO" id="GO:0004527">
    <property type="term" value="F:exonuclease activity"/>
    <property type="evidence" value="ECO:0007669"/>
    <property type="project" value="UniProtKB-ARBA"/>
</dbReference>
<dbReference type="InterPro" id="IPR036397">
    <property type="entry name" value="RNaseH_sf"/>
</dbReference>
<dbReference type="Gene3D" id="3.30.420.10">
    <property type="entry name" value="Ribonuclease H-like superfamily/Ribonuclease H"/>
    <property type="match status" value="1"/>
</dbReference>
<evidence type="ECO:0000256" key="1">
    <source>
        <dbReference type="ARBA" id="ARBA00023122"/>
    </source>
</evidence>
<dbReference type="Pfam" id="PF03445">
    <property type="entry name" value="DUF294"/>
    <property type="match status" value="1"/>
</dbReference>
<dbReference type="SUPFAM" id="SSF54631">
    <property type="entry name" value="CBS-domain pair"/>
    <property type="match status" value="1"/>
</dbReference>
<dbReference type="SUPFAM" id="SSF53098">
    <property type="entry name" value="Ribonuclease H-like"/>
    <property type="match status" value="1"/>
</dbReference>
<dbReference type="RefSeq" id="WP_126012315.1">
    <property type="nucleotide sequence ID" value="NZ_CP032509.1"/>
</dbReference>
<dbReference type="InterPro" id="IPR013520">
    <property type="entry name" value="Ribonucl_H"/>
</dbReference>
<evidence type="ECO:0000313" key="6">
    <source>
        <dbReference type="EMBL" id="AZN73405.1"/>
    </source>
</evidence>
<dbReference type="GO" id="GO:0006259">
    <property type="term" value="P:DNA metabolic process"/>
    <property type="evidence" value="ECO:0007669"/>
    <property type="project" value="UniProtKB-ARBA"/>
</dbReference>
<evidence type="ECO:0000256" key="2">
    <source>
        <dbReference type="ARBA" id="ARBA00025483"/>
    </source>
</evidence>
<dbReference type="InterPro" id="IPR005105">
    <property type="entry name" value="GlnD_Uridyltrans_N"/>
</dbReference>
<feature type="domain" description="CBS" evidence="5">
    <location>
        <begin position="310"/>
        <end position="367"/>
    </location>
</feature>
<dbReference type="InterPro" id="IPR000644">
    <property type="entry name" value="CBS_dom"/>
</dbReference>
<dbReference type="Pfam" id="PF00571">
    <property type="entry name" value="CBS"/>
    <property type="match status" value="2"/>
</dbReference>
<dbReference type="KEGG" id="abaw:D5400_20840"/>
<dbReference type="GO" id="GO:0003676">
    <property type="term" value="F:nucleic acid binding"/>
    <property type="evidence" value="ECO:0007669"/>
    <property type="project" value="InterPro"/>
</dbReference>
<keyword evidence="7" id="KW-1185">Reference proteome</keyword>
<dbReference type="InterPro" id="IPR051257">
    <property type="entry name" value="Diverse_CBS-Domain"/>
</dbReference>
<feature type="domain" description="CBS" evidence="5">
    <location>
        <begin position="239"/>
        <end position="302"/>
    </location>
</feature>
<dbReference type="Pfam" id="PF10335">
    <property type="entry name" value="DUF294_C"/>
    <property type="match status" value="1"/>
</dbReference>
<organism evidence="6 7">
    <name type="scientific">Georhizobium profundi</name>
    <dbReference type="NCBI Taxonomy" id="2341112"/>
    <lineage>
        <taxon>Bacteria</taxon>
        <taxon>Pseudomonadati</taxon>
        <taxon>Pseudomonadota</taxon>
        <taxon>Alphaproteobacteria</taxon>
        <taxon>Hyphomicrobiales</taxon>
        <taxon>Rhizobiaceae</taxon>
        <taxon>Georhizobium</taxon>
    </lineage>
</organism>
<evidence type="ECO:0000259" key="5">
    <source>
        <dbReference type="PROSITE" id="PS51371"/>
    </source>
</evidence>
<dbReference type="AlphaFoldDB" id="A0A3Q8XTN2"/>
<dbReference type="Pfam" id="PF00929">
    <property type="entry name" value="RNase_T"/>
    <property type="match status" value="1"/>
</dbReference>
<dbReference type="SMART" id="SM00116">
    <property type="entry name" value="CBS"/>
    <property type="match status" value="2"/>
</dbReference>
<dbReference type="InterPro" id="IPR046342">
    <property type="entry name" value="CBS_dom_sf"/>
</dbReference>
<dbReference type="PROSITE" id="PS51371">
    <property type="entry name" value="CBS"/>
    <property type="match status" value="2"/>
</dbReference>
<evidence type="ECO:0000256" key="3">
    <source>
        <dbReference type="ARBA" id="ARBA00026073"/>
    </source>
</evidence>
<dbReference type="CDD" id="cd05401">
    <property type="entry name" value="NT_GlnE_GlnD_like"/>
    <property type="match status" value="1"/>
</dbReference>
<gene>
    <name evidence="6" type="ORF">D5400_20840</name>
</gene>
<proteinExistence type="predicted"/>
<protein>
    <submittedName>
        <fullName evidence="6">CBS domain-containing protein</fullName>
    </submittedName>
</protein>
<accession>A0A3Q8XTN2</accession>
<reference evidence="6 7" key="1">
    <citation type="submission" date="2018-09" db="EMBL/GenBank/DDBJ databases">
        <title>Marinorhizobium profundi gen. nov., sp. nov., isolated from a deep-sea sediment sample from the New Britain Trench and proposal of Marinorhizobiaceae fam. nov. in the order Rhizobiales of the class Alphaproteobacteria.</title>
        <authorList>
            <person name="Cao J."/>
        </authorList>
    </citation>
    <scope>NUCLEOTIDE SEQUENCE [LARGE SCALE GENOMIC DNA]</scope>
    <source>
        <strain evidence="6 7">WS11</strain>
    </source>
</reference>
<dbReference type="CDD" id="cd06127">
    <property type="entry name" value="DEDDh"/>
    <property type="match status" value="1"/>
</dbReference>
<sequence>MKAATGATPLKALDAIVFDSETTGLDTKVARIVQMAAIGVSGGAIVEDDRYDSLVDPRMAIPSGSTAIHGISDSMVKDAPVFAVALGHLESYRSERPIIGYSIGFDLAIMAKEASRTGLTWRRPRSLCVRTLAAFANPNLPDHALETIATWLGVEIVGRHSAMGDARAAAAIFIALLPRLADLGVRTLAEAERASLGLNEQMTSHDRAGWTRPVLEPGDHPSLAAVDPYAYRHRVGQIASAELVIIAGDQRVDRAMKLMAERKISSVLVSPEGKPGGTVQEYGIVTERDMLRLVVTHGAAALEMPIDTIATRPLISVAEESFVYRAIGRMERQQIRHLAVRNQEDRLTGIISARDLLKLRGSAAIRLDDAIEAAKNAADIAKAWAMLPGVTNRLLAEDIDPRILAGIVSEELRIVTRRAAVMAEAEMLAEGRGAPPTSYAFLVLGSGGRGESLLAADQDNAIVYQQGEPGEPEDEWFAELGERVAKTLDTAGIVYCKGGVMAKNPPWRGSLATWHRRIAHWIARSEPEDLLNVDIFFDMRAVHGSQPLAARLLDDALTSAHDHRPFAKLLGDRLGEFTPVFGMFGRLKTIDGRLDLKKHGLFPIVTLARALAIRHDIRHRRTELRLEGLIARGIGSEEQLTALLDAHRFILGLMLAQQSRDLAEGIPVSNKVAVDRLTPSQTARLKAALKLVESVPNLFRGLVTAQPR</sequence>
<comment type="function">
    <text evidence="2">DNA polymerase III is a complex, multichain enzyme responsible for most of the replicative synthesis in bacteria. The epsilon subunit contain the editing function and is a proofreading 3'-5' exonuclease.</text>
</comment>
<dbReference type="Proteomes" id="UP000268192">
    <property type="component" value="Chromosome"/>
</dbReference>
<evidence type="ECO:0000256" key="4">
    <source>
        <dbReference type="PROSITE-ProRule" id="PRU00703"/>
    </source>
</evidence>
<dbReference type="EMBL" id="CP032509">
    <property type="protein sequence ID" value="AZN73405.1"/>
    <property type="molecule type" value="Genomic_DNA"/>
</dbReference>
<dbReference type="GO" id="GO:0008773">
    <property type="term" value="F:[protein-PII] uridylyltransferase activity"/>
    <property type="evidence" value="ECO:0007669"/>
    <property type="project" value="InterPro"/>
</dbReference>
<dbReference type="Gene3D" id="3.10.580.10">
    <property type="entry name" value="CBS-domain"/>
    <property type="match status" value="1"/>
</dbReference>
<name>A0A3Q8XTN2_9HYPH</name>
<dbReference type="InterPro" id="IPR018821">
    <property type="entry name" value="DUF294_put_nucleoTrafse_sb-bd"/>
</dbReference>
<dbReference type="SMART" id="SM00479">
    <property type="entry name" value="EXOIII"/>
    <property type="match status" value="1"/>
</dbReference>
<dbReference type="PANTHER" id="PTHR43080">
    <property type="entry name" value="CBS DOMAIN-CONTAINING PROTEIN CBSX3, MITOCHONDRIAL"/>
    <property type="match status" value="1"/>
</dbReference>
<evidence type="ECO:0000313" key="7">
    <source>
        <dbReference type="Proteomes" id="UP000268192"/>
    </source>
</evidence>